<dbReference type="PANTHER" id="PTHR45623:SF14">
    <property type="entry name" value="CHROMODOMAIN-HELICASE-DNA-BINDING PROTEIN 1"/>
    <property type="match status" value="1"/>
</dbReference>
<dbReference type="PROSITE" id="PS00598">
    <property type="entry name" value="CHROMO_1"/>
    <property type="match status" value="1"/>
</dbReference>
<dbReference type="Gene3D" id="1.10.10.60">
    <property type="entry name" value="Homeodomain-like"/>
    <property type="match status" value="1"/>
</dbReference>
<feature type="domain" description="Helicase C-terminal" evidence="17">
    <location>
        <begin position="634"/>
        <end position="793"/>
    </location>
</feature>
<evidence type="ECO:0000256" key="10">
    <source>
        <dbReference type="ARBA" id="ARBA00023015"/>
    </source>
</evidence>
<dbReference type="InterPro" id="IPR000330">
    <property type="entry name" value="SNF2_N"/>
</dbReference>
<dbReference type="GO" id="GO:0005634">
    <property type="term" value="C:nucleus"/>
    <property type="evidence" value="ECO:0007669"/>
    <property type="project" value="UniProtKB-SubCell"/>
</dbReference>
<feature type="compositionally biased region" description="Low complexity" evidence="14">
    <location>
        <begin position="1400"/>
        <end position="1419"/>
    </location>
</feature>
<evidence type="ECO:0000256" key="8">
    <source>
        <dbReference type="ARBA" id="ARBA00022840"/>
    </source>
</evidence>
<gene>
    <name evidence="18" type="ORF">DB88DRAFT_479250</name>
</gene>
<dbReference type="InterPro" id="IPR000953">
    <property type="entry name" value="Chromo/chromo_shadow_dom"/>
</dbReference>
<dbReference type="SUPFAM" id="SSF54160">
    <property type="entry name" value="Chromo domain-like"/>
    <property type="match status" value="2"/>
</dbReference>
<dbReference type="Proteomes" id="UP001182556">
    <property type="component" value="Unassembled WGS sequence"/>
</dbReference>
<evidence type="ECO:0000256" key="3">
    <source>
        <dbReference type="ARBA" id="ARBA00012551"/>
    </source>
</evidence>
<dbReference type="InterPro" id="IPR001650">
    <property type="entry name" value="Helicase_C-like"/>
</dbReference>
<proteinExistence type="inferred from homology"/>
<evidence type="ECO:0000256" key="7">
    <source>
        <dbReference type="ARBA" id="ARBA00022806"/>
    </source>
</evidence>
<dbReference type="EC" id="3.6.4.12" evidence="3"/>
<dbReference type="InterPro" id="IPR023780">
    <property type="entry name" value="Chromo_domain"/>
</dbReference>
<feature type="domain" description="Helicase ATP-binding" evidence="16">
    <location>
        <begin position="340"/>
        <end position="508"/>
    </location>
</feature>
<dbReference type="Gene3D" id="6.10.140.1440">
    <property type="match status" value="1"/>
</dbReference>
<feature type="compositionally biased region" description="Low complexity" evidence="14">
    <location>
        <begin position="1207"/>
        <end position="1225"/>
    </location>
</feature>
<dbReference type="GO" id="GO:0003678">
    <property type="term" value="F:DNA helicase activity"/>
    <property type="evidence" value="ECO:0007669"/>
    <property type="project" value="UniProtKB-EC"/>
</dbReference>
<dbReference type="EMBL" id="JAODAN010000001">
    <property type="protein sequence ID" value="KAK1927784.1"/>
    <property type="molecule type" value="Genomic_DNA"/>
</dbReference>
<dbReference type="InterPro" id="IPR025260">
    <property type="entry name" value="CHD1-like_C"/>
</dbReference>
<keyword evidence="9" id="KW-0156">Chromatin regulator</keyword>
<comment type="subcellular location">
    <subcellularLocation>
        <location evidence="1">Nucleus</location>
    </subcellularLocation>
</comment>
<dbReference type="GO" id="GO:0003682">
    <property type="term" value="F:chromatin binding"/>
    <property type="evidence" value="ECO:0007669"/>
    <property type="project" value="TreeGrafter"/>
</dbReference>
<evidence type="ECO:0000256" key="2">
    <source>
        <dbReference type="ARBA" id="ARBA00009220"/>
    </source>
</evidence>
<keyword evidence="7" id="KW-0347">Helicase</keyword>
<dbReference type="FunFam" id="3.40.50.10810:FF:000005">
    <property type="entry name" value="Photoperiod-independent early flowering 1"/>
    <property type="match status" value="1"/>
</dbReference>
<dbReference type="InterPro" id="IPR016197">
    <property type="entry name" value="Chromo-like_dom_sf"/>
</dbReference>
<dbReference type="GO" id="GO:0034728">
    <property type="term" value="P:nucleosome organization"/>
    <property type="evidence" value="ECO:0007669"/>
    <property type="project" value="TreeGrafter"/>
</dbReference>
<dbReference type="InterPro" id="IPR027417">
    <property type="entry name" value="P-loop_NTPase"/>
</dbReference>
<dbReference type="GO" id="GO:0005524">
    <property type="term" value="F:ATP binding"/>
    <property type="evidence" value="ECO:0007669"/>
    <property type="project" value="UniProtKB-KW"/>
</dbReference>
<evidence type="ECO:0000256" key="5">
    <source>
        <dbReference type="ARBA" id="ARBA00022741"/>
    </source>
</evidence>
<dbReference type="InterPro" id="IPR023779">
    <property type="entry name" value="Chromodomain_CS"/>
</dbReference>
<keyword evidence="12" id="KW-0804">Transcription</keyword>
<dbReference type="Pfam" id="PF13907">
    <property type="entry name" value="CHD1-like_C"/>
    <property type="match status" value="1"/>
</dbReference>
<dbReference type="SUPFAM" id="SSF52540">
    <property type="entry name" value="P-loop containing nucleoside triphosphate hydrolases"/>
    <property type="match status" value="2"/>
</dbReference>
<dbReference type="PROSITE" id="PS51192">
    <property type="entry name" value="HELICASE_ATP_BIND_1"/>
    <property type="match status" value="1"/>
</dbReference>
<evidence type="ECO:0000259" key="15">
    <source>
        <dbReference type="PROSITE" id="PS50013"/>
    </source>
</evidence>
<dbReference type="InterPro" id="IPR038718">
    <property type="entry name" value="SNF2-like_sf"/>
</dbReference>
<dbReference type="GO" id="GO:0003677">
    <property type="term" value="F:DNA binding"/>
    <property type="evidence" value="ECO:0007669"/>
    <property type="project" value="UniProtKB-KW"/>
</dbReference>
<dbReference type="InterPro" id="IPR056302">
    <property type="entry name" value="CHD1-2/Hrp3_HTH"/>
</dbReference>
<evidence type="ECO:0000256" key="12">
    <source>
        <dbReference type="ARBA" id="ARBA00023163"/>
    </source>
</evidence>
<dbReference type="SMART" id="SM00487">
    <property type="entry name" value="DEXDc"/>
    <property type="match status" value="1"/>
</dbReference>
<evidence type="ECO:0000259" key="17">
    <source>
        <dbReference type="PROSITE" id="PS51194"/>
    </source>
</evidence>
<evidence type="ECO:0000256" key="6">
    <source>
        <dbReference type="ARBA" id="ARBA00022801"/>
    </source>
</evidence>
<dbReference type="PROSITE" id="PS50013">
    <property type="entry name" value="CHROMO_2"/>
    <property type="match status" value="1"/>
</dbReference>
<dbReference type="Pfam" id="PF00176">
    <property type="entry name" value="SNF2-rel_dom"/>
    <property type="match status" value="1"/>
</dbReference>
<keyword evidence="11" id="KW-0238">DNA-binding</keyword>
<keyword evidence="10" id="KW-0805">Transcription regulation</keyword>
<dbReference type="Gene3D" id="3.40.50.10810">
    <property type="entry name" value="Tandem AAA-ATPase domain"/>
    <property type="match status" value="1"/>
</dbReference>
<evidence type="ECO:0000313" key="19">
    <source>
        <dbReference type="Proteomes" id="UP001182556"/>
    </source>
</evidence>
<dbReference type="Pfam" id="PF23588">
    <property type="entry name" value="HTH_CHD1_Hrp3"/>
    <property type="match status" value="1"/>
</dbReference>
<evidence type="ECO:0000256" key="13">
    <source>
        <dbReference type="ARBA" id="ARBA00023242"/>
    </source>
</evidence>
<name>A0AAD9FX04_PAPLA</name>
<comment type="similarity">
    <text evidence="2">Belongs to the SNF2/RAD54 helicase family. SWR1 subfamily.</text>
</comment>
<dbReference type="PROSITE" id="PS51194">
    <property type="entry name" value="HELICASE_CTER"/>
    <property type="match status" value="1"/>
</dbReference>
<dbReference type="InterPro" id="IPR014001">
    <property type="entry name" value="Helicase_ATP-bd"/>
</dbReference>
<sequence length="1425" mass="161119">MDDDDDDDDYDFGSKKKSTKIKIPRLPKEAAAPKKKPTGSFPQRREKSVSSDEDYAARAHKKKSYVKSQTSARGTPDSGFADAQGVWRRGAAKKVVTYDEAQADYGLESEDEEGYNGSAGADVGNGEGEADEIDLVLSHSRHEDRLSDEKDIPQENLRFHIKWKGYSHIHNTDEVYAFLKNYKGFKKVENYISKVWTVDQQFHNPAPDAPWKPSQEELEQYEIDKERNRELLESYKVVERILDEKEERRDSGVVTLFFCKWTNLQYSDCTWETYDEIKEGAQAAIEEFHTRQQRTTIPARSVSYPIHARPAYTKINEDPEYLKCGGALKPFQLTGLNWLAYVWSKGENGILADEMGLGKTVQSVSFLSYLFHTQQQYGPFLVVVPLSTISAWQMQFRVWAPDLNVICYMGSARSREVIRQFEFGPLKNLKFNVLLTTYEFILKDRQDLQQIKWQALAVDEAHRLKNNESQLYEALKSFWTASRLLITGTPLQNNVKELLALMHFLMPEKFQLANDFDLNDADQEAKIKDLHDKLGTLMLRRLKKDVIKELPTKSEKILRVEMSAMQTHYYKNILTKNFQVLSKGGTQQVSLMNVAMELKKASNHPYLFDGAEDRNKPLHEILRGLVMNSGKMVLLDKLLAKLKADGHRVLIFSQMVRLLDIISDYMTARGYLFQRLDGTVPSDVRKKSIEHFNSPGSPDFAFLLSTRAGGLGINLETADTVIIFDSDYNPQNDLQAMARAHRIGQQRHVSIYRFITKGTIEEDILERAKRKMILEYAIINQMDTTGAHINGTSTPKEKNGEFSKEELSAILKFGAQNLYKTDESAQSKKLDEMDLDDILTKADAFDTESAAQPGGTSLGGEGFLAQFAAIQDVKNDPNDTLSWDDIIPVEERVKLDEEESRALAAEEAAAVNRKRKAAQQPGAYQDMDMDEDGNGSKPGSPNGKKARVGQPRKSNAQKALELKERDLRVLIRGIQKWGDIRTRYDLIVKEARLEGKNRVLITQTCEEIISQAEAAIAAHRAHLRDLQDRGEPISSSLRQKAILFTYKAVAGLNAETIVARHYELKALVEHFKRYDDPNQYQIPQESVKPTMSWTVPWDKEDDRHLTIGIWRHGFGSWELIKDDPTLHLQDKIFLEDPKTAKEKDPNAPKPGIPGPIHLVRRGDYLCLIVREYEENRRMMLEQQAMLENMPVKEGFGYDHPALPVPNATASSSKAKASSPVVSVATDKGAKSSKRRKTPEYTDSEEESSYSSMDEAEVKELLRPAKKHLKKLKTGTENLSRDEKIVALKECVAGIGTRIDEVVAEKQAQGGNAAKWRKHCWVFASFFWPREGVNYSKLMEIHKKLVNESSPAPTKPKAKAKRKSEADPDKPKKKAKAEPKTSASAPAPPAAVKEETKEEATPAPVATPVKAEPPAKAEASSDMEED</sequence>
<evidence type="ECO:0000256" key="9">
    <source>
        <dbReference type="ARBA" id="ARBA00022853"/>
    </source>
</evidence>
<protein>
    <recommendedName>
        <fullName evidence="3">DNA helicase</fullName>
        <ecNumber evidence="3">3.6.4.12</ecNumber>
    </recommendedName>
</protein>
<feature type="domain" description="Chromo" evidence="15">
    <location>
        <begin position="236"/>
        <end position="300"/>
    </location>
</feature>
<keyword evidence="6" id="KW-0378">Hydrolase</keyword>
<feature type="region of interest" description="Disordered" evidence="14">
    <location>
        <begin position="1"/>
        <end position="84"/>
    </location>
</feature>
<feature type="region of interest" description="Disordered" evidence="14">
    <location>
        <begin position="910"/>
        <end position="958"/>
    </location>
</feature>
<evidence type="ECO:0000256" key="4">
    <source>
        <dbReference type="ARBA" id="ARBA00022737"/>
    </source>
</evidence>
<dbReference type="GO" id="GO:0016887">
    <property type="term" value="F:ATP hydrolysis activity"/>
    <property type="evidence" value="ECO:0007669"/>
    <property type="project" value="TreeGrafter"/>
</dbReference>
<reference evidence="18" key="1">
    <citation type="submission" date="2023-02" db="EMBL/GenBank/DDBJ databases">
        <title>Identification and recombinant expression of a fungal hydrolase from Papiliotrema laurentii that hydrolyzes apple cutin and clears colloidal polyester polyurethane.</title>
        <authorList>
            <consortium name="DOE Joint Genome Institute"/>
            <person name="Roman V.A."/>
            <person name="Bojanowski C."/>
            <person name="Crable B.R."/>
            <person name="Wagner D.N."/>
            <person name="Hung C.S."/>
            <person name="Nadeau L.J."/>
            <person name="Schratz L."/>
            <person name="Haridas S."/>
            <person name="Pangilinan J."/>
            <person name="Lipzen A."/>
            <person name="Na H."/>
            <person name="Yan M."/>
            <person name="Ng V."/>
            <person name="Grigoriev I.V."/>
            <person name="Spatafora J.W."/>
            <person name="Barlow D."/>
            <person name="Biffinger J."/>
            <person name="Kelley-Loughnane N."/>
            <person name="Varaljay V.A."/>
            <person name="Crookes-Goodson W.J."/>
        </authorList>
    </citation>
    <scope>NUCLEOTIDE SEQUENCE</scope>
    <source>
        <strain evidence="18">5307AH</strain>
    </source>
</reference>
<dbReference type="PANTHER" id="PTHR45623">
    <property type="entry name" value="CHROMODOMAIN-HELICASE-DNA-BINDING PROTEIN 3-RELATED-RELATED"/>
    <property type="match status" value="1"/>
</dbReference>
<dbReference type="Gene3D" id="2.40.50.40">
    <property type="match status" value="2"/>
</dbReference>
<feature type="compositionally biased region" description="Basic residues" evidence="14">
    <location>
        <begin position="15"/>
        <end position="25"/>
    </location>
</feature>
<dbReference type="SMART" id="SM01176">
    <property type="entry name" value="DUF4208"/>
    <property type="match status" value="1"/>
</dbReference>
<dbReference type="GO" id="GO:0042393">
    <property type="term" value="F:histone binding"/>
    <property type="evidence" value="ECO:0007669"/>
    <property type="project" value="TreeGrafter"/>
</dbReference>
<keyword evidence="4" id="KW-0677">Repeat</keyword>
<keyword evidence="8" id="KW-0067">ATP-binding</keyword>
<dbReference type="Pfam" id="PF00271">
    <property type="entry name" value="Helicase_C"/>
    <property type="match status" value="1"/>
</dbReference>
<evidence type="ECO:0000256" key="11">
    <source>
        <dbReference type="ARBA" id="ARBA00023125"/>
    </source>
</evidence>
<evidence type="ECO:0000259" key="16">
    <source>
        <dbReference type="PROSITE" id="PS51192"/>
    </source>
</evidence>
<accession>A0AAD9FX04</accession>
<dbReference type="Pfam" id="PF00385">
    <property type="entry name" value="Chromo"/>
    <property type="match status" value="1"/>
</dbReference>
<dbReference type="GO" id="GO:0140658">
    <property type="term" value="F:ATP-dependent chromatin remodeler activity"/>
    <property type="evidence" value="ECO:0007669"/>
    <property type="project" value="TreeGrafter"/>
</dbReference>
<dbReference type="InterPro" id="IPR049730">
    <property type="entry name" value="SNF2/RAD54-like_C"/>
</dbReference>
<keyword evidence="5" id="KW-0547">Nucleotide-binding</keyword>
<feature type="compositionally biased region" description="Acidic residues" evidence="14">
    <location>
        <begin position="1"/>
        <end position="11"/>
    </location>
</feature>
<dbReference type="CDD" id="cd18793">
    <property type="entry name" value="SF2_C_SNF"/>
    <property type="match status" value="1"/>
</dbReference>
<organism evidence="18 19">
    <name type="scientific">Papiliotrema laurentii</name>
    <name type="common">Cryptococcus laurentii</name>
    <dbReference type="NCBI Taxonomy" id="5418"/>
    <lineage>
        <taxon>Eukaryota</taxon>
        <taxon>Fungi</taxon>
        <taxon>Dikarya</taxon>
        <taxon>Basidiomycota</taxon>
        <taxon>Agaricomycotina</taxon>
        <taxon>Tremellomycetes</taxon>
        <taxon>Tremellales</taxon>
        <taxon>Rhynchogastremaceae</taxon>
        <taxon>Papiliotrema</taxon>
    </lineage>
</organism>
<dbReference type="SMART" id="SM00490">
    <property type="entry name" value="HELICc"/>
    <property type="match status" value="1"/>
</dbReference>
<keyword evidence="19" id="KW-1185">Reference proteome</keyword>
<evidence type="ECO:0000256" key="1">
    <source>
        <dbReference type="ARBA" id="ARBA00004123"/>
    </source>
</evidence>
<feature type="region of interest" description="Disordered" evidence="14">
    <location>
        <begin position="1347"/>
        <end position="1425"/>
    </location>
</feature>
<dbReference type="GO" id="GO:0000785">
    <property type="term" value="C:chromatin"/>
    <property type="evidence" value="ECO:0007669"/>
    <property type="project" value="TreeGrafter"/>
</dbReference>
<comment type="caution">
    <text evidence="18">The sequence shown here is derived from an EMBL/GenBank/DDBJ whole genome shotgun (WGS) entry which is preliminary data.</text>
</comment>
<evidence type="ECO:0000313" key="18">
    <source>
        <dbReference type="EMBL" id="KAK1927784.1"/>
    </source>
</evidence>
<dbReference type="CDD" id="cd18659">
    <property type="entry name" value="CD2_tandem"/>
    <property type="match status" value="1"/>
</dbReference>
<feature type="region of interest" description="Disordered" evidence="14">
    <location>
        <begin position="1206"/>
        <end position="1255"/>
    </location>
</feature>
<dbReference type="SMART" id="SM00298">
    <property type="entry name" value="CHROMO"/>
    <property type="match status" value="2"/>
</dbReference>
<dbReference type="Gene3D" id="3.40.50.300">
    <property type="entry name" value="P-loop containing nucleotide triphosphate hydrolases"/>
    <property type="match status" value="1"/>
</dbReference>
<evidence type="ECO:0000256" key="14">
    <source>
        <dbReference type="SAM" id="MobiDB-lite"/>
    </source>
</evidence>
<keyword evidence="13" id="KW-0539">Nucleus</keyword>